<feature type="compositionally biased region" description="Low complexity" evidence="6">
    <location>
        <begin position="396"/>
        <end position="431"/>
    </location>
</feature>
<evidence type="ECO:0000256" key="6">
    <source>
        <dbReference type="SAM" id="MobiDB-lite"/>
    </source>
</evidence>
<organism evidence="8 9">
    <name type="scientific">Catenulispora pinistramenti</name>
    <dbReference type="NCBI Taxonomy" id="2705254"/>
    <lineage>
        <taxon>Bacteria</taxon>
        <taxon>Bacillati</taxon>
        <taxon>Actinomycetota</taxon>
        <taxon>Actinomycetes</taxon>
        <taxon>Catenulisporales</taxon>
        <taxon>Catenulisporaceae</taxon>
        <taxon>Catenulispora</taxon>
    </lineage>
</organism>
<evidence type="ECO:0000256" key="3">
    <source>
        <dbReference type="ARBA" id="ARBA00022777"/>
    </source>
</evidence>
<keyword evidence="4 5" id="KW-0067">ATP-binding</keyword>
<feature type="compositionally biased region" description="Polar residues" evidence="6">
    <location>
        <begin position="434"/>
        <end position="475"/>
    </location>
</feature>
<evidence type="ECO:0000313" key="9">
    <source>
        <dbReference type="Proteomes" id="UP000730482"/>
    </source>
</evidence>
<name>A0ABS5L2A4_9ACTN</name>
<dbReference type="PROSITE" id="PS00107">
    <property type="entry name" value="PROTEIN_KINASE_ATP"/>
    <property type="match status" value="1"/>
</dbReference>
<dbReference type="SUPFAM" id="SSF56112">
    <property type="entry name" value="Protein kinase-like (PK-like)"/>
    <property type="match status" value="1"/>
</dbReference>
<keyword evidence="2 5" id="KW-0547">Nucleotide-binding</keyword>
<sequence>MKPLGLPDPRRIGPYRIFAHLGRGGMGRVFLAGAPDGRLVALKLVHAQHVEEPGFRERFRREVAASRRVSGAYTAPVVDADVETEIPWLVTVFVPGPSLRQAIDAAGPLPADTSARLAAGLATALAGIHAAGLVHRDLKPSNVLLAADGPRVIDFGVARVTDGHTSELTHTGWLVGSPGYMSPEQAESKPLTPASDIFSLGAVVYMACTGTEPFMGASTPATLYNVVHAEPDLEAVPEQLREVIAACLAKDPAARPTPEQVLALIGDVPAVTRTWPDAVHALIAEQDEAVVAALRDGGAPEDVAVVPLLPGDAMADAMTGPAADPITDPTLDPATGAMADTGAGPAEPPTTFGNRAPEDLTVVGDRGPRRPRRALTAVLGVAALVVGGTAAALVTTDSGASPSAASVQVSESAAPEPGPGAPSVASSAPEADTSAGQSDSPSAPPVLTNSGSKGTAAPSTDVPTKAASSNDTSPSPACLGDKQAYSLAEQKNGGTLPSDAKVSVLKCDNGWAAGQLTSVGFGNASIVYENDGADWYAVDLGTAVCGGVVRGAPSDVRKALSC</sequence>
<gene>
    <name evidence="8" type="ORF">KGQ19_36955</name>
</gene>
<dbReference type="InterPro" id="IPR011009">
    <property type="entry name" value="Kinase-like_dom_sf"/>
</dbReference>
<dbReference type="InterPro" id="IPR008271">
    <property type="entry name" value="Ser/Thr_kinase_AS"/>
</dbReference>
<dbReference type="CDD" id="cd14014">
    <property type="entry name" value="STKc_PknB_like"/>
    <property type="match status" value="1"/>
</dbReference>
<dbReference type="InterPro" id="IPR000719">
    <property type="entry name" value="Prot_kinase_dom"/>
</dbReference>
<dbReference type="PROSITE" id="PS00108">
    <property type="entry name" value="PROTEIN_KINASE_ST"/>
    <property type="match status" value="1"/>
</dbReference>
<evidence type="ECO:0000313" key="8">
    <source>
        <dbReference type="EMBL" id="MBS2552458.1"/>
    </source>
</evidence>
<feature type="region of interest" description="Disordered" evidence="6">
    <location>
        <begin position="396"/>
        <end position="480"/>
    </location>
</feature>
<dbReference type="EMBL" id="JAAFYZ010000190">
    <property type="protein sequence ID" value="MBS2552458.1"/>
    <property type="molecule type" value="Genomic_DNA"/>
</dbReference>
<dbReference type="Gene3D" id="1.10.510.10">
    <property type="entry name" value="Transferase(Phosphotransferase) domain 1"/>
    <property type="match status" value="1"/>
</dbReference>
<protein>
    <submittedName>
        <fullName evidence="8">Protein kinase</fullName>
    </submittedName>
</protein>
<evidence type="ECO:0000259" key="7">
    <source>
        <dbReference type="PROSITE" id="PS50011"/>
    </source>
</evidence>
<dbReference type="SMART" id="SM00220">
    <property type="entry name" value="S_TKc"/>
    <property type="match status" value="1"/>
</dbReference>
<feature type="domain" description="Protein kinase" evidence="7">
    <location>
        <begin position="15"/>
        <end position="283"/>
    </location>
</feature>
<proteinExistence type="predicted"/>
<dbReference type="Pfam" id="PF00069">
    <property type="entry name" value="Pkinase"/>
    <property type="match status" value="1"/>
</dbReference>
<keyword evidence="9" id="KW-1185">Reference proteome</keyword>
<accession>A0ABS5L2A4</accession>
<evidence type="ECO:0000256" key="4">
    <source>
        <dbReference type="ARBA" id="ARBA00022840"/>
    </source>
</evidence>
<feature type="binding site" evidence="5">
    <location>
        <position position="43"/>
    </location>
    <ligand>
        <name>ATP</name>
        <dbReference type="ChEBI" id="CHEBI:30616"/>
    </ligand>
</feature>
<keyword evidence="3 8" id="KW-0418">Kinase</keyword>
<dbReference type="PROSITE" id="PS50011">
    <property type="entry name" value="PROTEIN_KINASE_DOM"/>
    <property type="match status" value="1"/>
</dbReference>
<dbReference type="Proteomes" id="UP000730482">
    <property type="component" value="Unassembled WGS sequence"/>
</dbReference>
<dbReference type="Gene3D" id="3.30.200.20">
    <property type="entry name" value="Phosphorylase Kinase, domain 1"/>
    <property type="match status" value="1"/>
</dbReference>
<dbReference type="RefSeq" id="WP_212018053.1">
    <property type="nucleotide sequence ID" value="NZ_JAAFYZ010000190.1"/>
</dbReference>
<dbReference type="InterPro" id="IPR017441">
    <property type="entry name" value="Protein_kinase_ATP_BS"/>
</dbReference>
<evidence type="ECO:0000256" key="2">
    <source>
        <dbReference type="ARBA" id="ARBA00022741"/>
    </source>
</evidence>
<evidence type="ECO:0000256" key="1">
    <source>
        <dbReference type="ARBA" id="ARBA00022679"/>
    </source>
</evidence>
<comment type="caution">
    <text evidence="8">The sequence shown here is derived from an EMBL/GenBank/DDBJ whole genome shotgun (WGS) entry which is preliminary data.</text>
</comment>
<dbReference type="PANTHER" id="PTHR43289:SF34">
    <property type="entry name" value="SERINE_THREONINE-PROTEIN KINASE YBDM-RELATED"/>
    <property type="match status" value="1"/>
</dbReference>
<reference evidence="8 9" key="1">
    <citation type="submission" date="2020-02" db="EMBL/GenBank/DDBJ databases">
        <title>Acidophilic actinobacteria isolated from forest soil.</title>
        <authorList>
            <person name="Golinska P."/>
        </authorList>
    </citation>
    <scope>NUCLEOTIDE SEQUENCE [LARGE SCALE GENOMIC DNA]</scope>
    <source>
        <strain evidence="8 9">NL8</strain>
    </source>
</reference>
<keyword evidence="1" id="KW-0808">Transferase</keyword>
<dbReference type="PANTHER" id="PTHR43289">
    <property type="entry name" value="MITOGEN-ACTIVATED PROTEIN KINASE KINASE KINASE 20-RELATED"/>
    <property type="match status" value="1"/>
</dbReference>
<feature type="region of interest" description="Disordered" evidence="6">
    <location>
        <begin position="334"/>
        <end position="368"/>
    </location>
</feature>
<evidence type="ECO:0000256" key="5">
    <source>
        <dbReference type="PROSITE-ProRule" id="PRU10141"/>
    </source>
</evidence>
<dbReference type="GO" id="GO:0016301">
    <property type="term" value="F:kinase activity"/>
    <property type="evidence" value="ECO:0007669"/>
    <property type="project" value="UniProtKB-KW"/>
</dbReference>